<dbReference type="Proteomes" id="UP000422736">
    <property type="component" value="Chromosome 7"/>
</dbReference>
<reference evidence="2 3" key="1">
    <citation type="submission" date="2016-03" db="EMBL/GenBank/DDBJ databases">
        <title>How can Kluyveromyces marxianus grow so fast - potential evolutionary course in Saccharomyces Complex revealed by comparative genomics.</title>
        <authorList>
            <person name="Mo W."/>
            <person name="Lu W."/>
            <person name="Yang X."/>
            <person name="Qi J."/>
            <person name="Lv H."/>
        </authorList>
    </citation>
    <scope>NUCLEOTIDE SEQUENCE [LARGE SCALE GENOMIC DNA]</scope>
    <source>
        <strain evidence="2 3">FIM1</strain>
    </source>
</reference>
<dbReference type="EMBL" id="CP015061">
    <property type="protein sequence ID" value="QGN18192.1"/>
    <property type="molecule type" value="Genomic_DNA"/>
</dbReference>
<name>A0ABX6F2D0_KLUMA</name>
<sequence>MAKNVCIGKKHESQFKIATRVIPETAITPLSRETGMQSTDESDVDGTESGGLFSPVGSDREMEMEMELGLELDDEFEFDWFADSSHPKSFRTVRQPEKCEESEVEVVGKDLSVSEDLKGLILPKARGEDDDGTGNDVELPINEDFWKEVDTSVGETDVEIHVQDFHGSALLTGKSSNLAASAASAAAAAAAATENSSASVAAIEDFIKMDNYSFSNGVGTNSGSSSMEEHAEARITHFMYPIKKFTFRDASGKLVLDPQVSANPSGISTATHTYTRDRILKARKAKSKFKKISRSREGWCEMVSTGVGIGEFMLV</sequence>
<evidence type="ECO:0000313" key="3">
    <source>
        <dbReference type="Proteomes" id="UP000422736"/>
    </source>
</evidence>
<protein>
    <submittedName>
        <fullName evidence="2">Protein YIL161W</fullName>
    </submittedName>
</protein>
<evidence type="ECO:0000313" key="2">
    <source>
        <dbReference type="EMBL" id="QGN18192.1"/>
    </source>
</evidence>
<keyword evidence="3" id="KW-1185">Reference proteome</keyword>
<proteinExistence type="predicted"/>
<gene>
    <name evidence="2" type="ORF">FIM1_4516</name>
</gene>
<feature type="region of interest" description="Disordered" evidence="1">
    <location>
        <begin position="28"/>
        <end position="57"/>
    </location>
</feature>
<accession>A0ABX6F2D0</accession>
<organism evidence="2 3">
    <name type="scientific">Kluyveromyces marxianus</name>
    <name type="common">Yeast</name>
    <name type="synonym">Candida kefyr</name>
    <dbReference type="NCBI Taxonomy" id="4911"/>
    <lineage>
        <taxon>Eukaryota</taxon>
        <taxon>Fungi</taxon>
        <taxon>Dikarya</taxon>
        <taxon>Ascomycota</taxon>
        <taxon>Saccharomycotina</taxon>
        <taxon>Saccharomycetes</taxon>
        <taxon>Saccharomycetales</taxon>
        <taxon>Saccharomycetaceae</taxon>
        <taxon>Kluyveromyces</taxon>
    </lineage>
</organism>
<reference evidence="2 3" key="2">
    <citation type="submission" date="2019-11" db="EMBL/GenBank/DDBJ databases">
        <authorList>
            <person name="Lu H."/>
        </authorList>
    </citation>
    <scope>NUCLEOTIDE SEQUENCE [LARGE SCALE GENOMIC DNA]</scope>
    <source>
        <strain evidence="2 3">FIM1</strain>
    </source>
</reference>
<evidence type="ECO:0000256" key="1">
    <source>
        <dbReference type="SAM" id="MobiDB-lite"/>
    </source>
</evidence>